<evidence type="ECO:0000256" key="3">
    <source>
        <dbReference type="ARBA" id="ARBA00022827"/>
    </source>
</evidence>
<dbReference type="InterPro" id="IPR006094">
    <property type="entry name" value="Oxid_FAD_bind_N"/>
</dbReference>
<dbReference type="InterPro" id="IPR050416">
    <property type="entry name" value="FAD-linked_Oxidoreductase"/>
</dbReference>
<comment type="similarity">
    <text evidence="1">Belongs to the oxygen-dependent FAD-linked oxidoreductase family.</text>
</comment>
<feature type="domain" description="FAD-binding PCMH-type" evidence="5">
    <location>
        <begin position="91"/>
        <end position="263"/>
    </location>
</feature>
<dbReference type="STRING" id="97972.A0A2V1D2N6"/>
<accession>A0A2V1D2N6</accession>
<dbReference type="GO" id="GO:0071949">
    <property type="term" value="F:FAD binding"/>
    <property type="evidence" value="ECO:0007669"/>
    <property type="project" value="InterPro"/>
</dbReference>
<keyword evidence="3" id="KW-0274">FAD</keyword>
<dbReference type="Proteomes" id="UP000244855">
    <property type="component" value="Unassembled WGS sequence"/>
</dbReference>
<evidence type="ECO:0000313" key="7">
    <source>
        <dbReference type="Proteomes" id="UP000244855"/>
    </source>
</evidence>
<protein>
    <submittedName>
        <fullName evidence="6">FAD-binding domain-containing protein</fullName>
    </submittedName>
</protein>
<reference evidence="6 7" key="1">
    <citation type="journal article" date="2018" name="Sci. Rep.">
        <title>Comparative genomics provides insights into the lifestyle and reveals functional heterogeneity of dark septate endophytic fungi.</title>
        <authorList>
            <person name="Knapp D.G."/>
            <person name="Nemeth J.B."/>
            <person name="Barry K."/>
            <person name="Hainaut M."/>
            <person name="Henrissat B."/>
            <person name="Johnson J."/>
            <person name="Kuo A."/>
            <person name="Lim J.H.P."/>
            <person name="Lipzen A."/>
            <person name="Nolan M."/>
            <person name="Ohm R.A."/>
            <person name="Tamas L."/>
            <person name="Grigoriev I.V."/>
            <person name="Spatafora J.W."/>
            <person name="Nagy L.G."/>
            <person name="Kovacs G.M."/>
        </authorList>
    </citation>
    <scope>NUCLEOTIDE SEQUENCE [LARGE SCALE GENOMIC DNA]</scope>
    <source>
        <strain evidence="6 7">DSE2036</strain>
    </source>
</reference>
<dbReference type="OrthoDB" id="2151789at2759"/>
<sequence>MNSLSRELLELVTANASASVETFDTLSQAIAQNATELDAIGAQSDDTSLSENARTGLACKAGQYVFGPRAVMPGDSAAYQERQQENWSMACWLPAACFLRVQTPLEVAIALRIVTFLKVKFSVRSAGHNPNPGFSSMDRSGILIDMGAMNTISLSQDKSVASLGPGATWDQVYEQLEPHEITVAGGRVKGVGVGGLILGGGMSHFSNHWGMVSDNIKNFEVVLADSSIIQVNSGSHPDLFKALKGGGPNFGIVTRYDAYTYPDYRIWYIIRVYNASDKDRVMQAAVEVEKAMDKDDKIGFFLSVATGTLTAGMLYREWTDFPSVFRAFDDIPVLMEAVPPTNGTQLSVAKVTAIENIAKYEIGALTVKPNAALYADLHSLLQDTAKAPGITLAFTFQPIGAPAVIKSEEKGGNVANIPAEMQSWLGIITQWTDDADDDVARSQIRQLIHAIEQTVESRGLKLDFLFQNDASYKQSPLKTYGTDSVAYLKKVASKYDPLGIFQRLQKSGFLLSKV</sequence>
<dbReference type="InterPro" id="IPR016169">
    <property type="entry name" value="FAD-bd_PCMH_sub2"/>
</dbReference>
<name>A0A2V1D2N6_9PLEO</name>
<evidence type="ECO:0000259" key="5">
    <source>
        <dbReference type="PROSITE" id="PS51387"/>
    </source>
</evidence>
<keyword evidence="4" id="KW-0560">Oxidoreductase</keyword>
<dbReference type="EMBL" id="KZ805698">
    <property type="protein sequence ID" value="PVH92286.1"/>
    <property type="molecule type" value="Genomic_DNA"/>
</dbReference>
<evidence type="ECO:0000256" key="2">
    <source>
        <dbReference type="ARBA" id="ARBA00022630"/>
    </source>
</evidence>
<dbReference type="InterPro" id="IPR036318">
    <property type="entry name" value="FAD-bd_PCMH-like_sf"/>
</dbReference>
<keyword evidence="7" id="KW-1185">Reference proteome</keyword>
<dbReference type="PROSITE" id="PS51387">
    <property type="entry name" value="FAD_PCMH"/>
    <property type="match status" value="1"/>
</dbReference>
<dbReference type="Gene3D" id="3.30.465.10">
    <property type="match status" value="1"/>
</dbReference>
<dbReference type="AlphaFoldDB" id="A0A2V1D2N6"/>
<evidence type="ECO:0000313" key="6">
    <source>
        <dbReference type="EMBL" id="PVH92286.1"/>
    </source>
</evidence>
<dbReference type="SUPFAM" id="SSF56176">
    <property type="entry name" value="FAD-binding/transporter-associated domain-like"/>
    <property type="match status" value="1"/>
</dbReference>
<gene>
    <name evidence="6" type="ORF">DM02DRAFT_677603</name>
</gene>
<organism evidence="6 7">
    <name type="scientific">Periconia macrospinosa</name>
    <dbReference type="NCBI Taxonomy" id="97972"/>
    <lineage>
        <taxon>Eukaryota</taxon>
        <taxon>Fungi</taxon>
        <taxon>Dikarya</taxon>
        <taxon>Ascomycota</taxon>
        <taxon>Pezizomycotina</taxon>
        <taxon>Dothideomycetes</taxon>
        <taxon>Pleosporomycetidae</taxon>
        <taxon>Pleosporales</taxon>
        <taxon>Massarineae</taxon>
        <taxon>Periconiaceae</taxon>
        <taxon>Periconia</taxon>
    </lineage>
</organism>
<evidence type="ECO:0000256" key="1">
    <source>
        <dbReference type="ARBA" id="ARBA00005466"/>
    </source>
</evidence>
<dbReference type="InterPro" id="IPR016166">
    <property type="entry name" value="FAD-bd_PCMH"/>
</dbReference>
<dbReference type="PANTHER" id="PTHR42973">
    <property type="entry name" value="BINDING OXIDOREDUCTASE, PUTATIVE (AFU_ORTHOLOGUE AFUA_1G17690)-RELATED"/>
    <property type="match status" value="1"/>
</dbReference>
<evidence type="ECO:0000256" key="4">
    <source>
        <dbReference type="ARBA" id="ARBA00023002"/>
    </source>
</evidence>
<dbReference type="PANTHER" id="PTHR42973:SF54">
    <property type="entry name" value="FAD-BINDING PCMH-TYPE DOMAIN-CONTAINING PROTEIN"/>
    <property type="match status" value="1"/>
</dbReference>
<proteinExistence type="inferred from homology"/>
<keyword evidence="2" id="KW-0285">Flavoprotein</keyword>
<dbReference type="Pfam" id="PF01565">
    <property type="entry name" value="FAD_binding_4"/>
    <property type="match status" value="1"/>
</dbReference>
<dbReference type="GO" id="GO:0016491">
    <property type="term" value="F:oxidoreductase activity"/>
    <property type="evidence" value="ECO:0007669"/>
    <property type="project" value="UniProtKB-KW"/>
</dbReference>